<evidence type="ECO:0000256" key="1">
    <source>
        <dbReference type="SAM" id="MobiDB-lite"/>
    </source>
</evidence>
<proteinExistence type="predicted"/>
<organism evidence="2">
    <name type="scientific">Oikopleura dioica</name>
    <name type="common">Tunicate</name>
    <dbReference type="NCBI Taxonomy" id="34765"/>
    <lineage>
        <taxon>Eukaryota</taxon>
        <taxon>Metazoa</taxon>
        <taxon>Chordata</taxon>
        <taxon>Tunicata</taxon>
        <taxon>Appendicularia</taxon>
        <taxon>Copelata</taxon>
        <taxon>Oikopleuridae</taxon>
        <taxon>Oikopleura</taxon>
    </lineage>
</organism>
<dbReference type="EMBL" id="FN655011">
    <property type="protein sequence ID" value="CBY37585.1"/>
    <property type="molecule type" value="Genomic_DNA"/>
</dbReference>
<protein>
    <submittedName>
        <fullName evidence="2">Uncharacterized protein</fullName>
    </submittedName>
</protein>
<accession>E4YQ39</accession>
<dbReference type="AlphaFoldDB" id="E4YQ39"/>
<name>E4YQ39_OIKDI</name>
<gene>
    <name evidence="2" type="ORF">GSOID_T00031055001</name>
</gene>
<reference evidence="2" key="1">
    <citation type="journal article" date="2010" name="Science">
        <title>Plasticity of animal genome architecture unmasked by rapid evolution of a pelagic tunicate.</title>
        <authorList>
            <person name="Denoeud F."/>
            <person name="Henriet S."/>
            <person name="Mungpakdee S."/>
            <person name="Aury J.M."/>
            <person name="Da Silva C."/>
            <person name="Brinkmann H."/>
            <person name="Mikhaleva J."/>
            <person name="Olsen L.C."/>
            <person name="Jubin C."/>
            <person name="Canestro C."/>
            <person name="Bouquet J.M."/>
            <person name="Danks G."/>
            <person name="Poulain J."/>
            <person name="Campsteijn C."/>
            <person name="Adamski M."/>
            <person name="Cross I."/>
            <person name="Yadetie F."/>
            <person name="Muffato M."/>
            <person name="Louis A."/>
            <person name="Butcher S."/>
            <person name="Tsagkogeorga G."/>
            <person name="Konrad A."/>
            <person name="Singh S."/>
            <person name="Jensen M.F."/>
            <person name="Cong E.H."/>
            <person name="Eikeseth-Otteraa H."/>
            <person name="Noel B."/>
            <person name="Anthouard V."/>
            <person name="Porcel B.M."/>
            <person name="Kachouri-Lafond R."/>
            <person name="Nishino A."/>
            <person name="Ugolini M."/>
            <person name="Chourrout P."/>
            <person name="Nishida H."/>
            <person name="Aasland R."/>
            <person name="Huzurbazar S."/>
            <person name="Westhof E."/>
            <person name="Delsuc F."/>
            <person name="Lehrach H."/>
            <person name="Reinhardt R."/>
            <person name="Weissenbach J."/>
            <person name="Roy S.W."/>
            <person name="Artiguenave F."/>
            <person name="Postlethwait J.H."/>
            <person name="Manak J.R."/>
            <person name="Thompson E.M."/>
            <person name="Jaillon O."/>
            <person name="Du Pasquier L."/>
            <person name="Boudinot P."/>
            <person name="Liberles D.A."/>
            <person name="Volff J.N."/>
            <person name="Philippe H."/>
            <person name="Lenhard B."/>
            <person name="Roest Crollius H."/>
            <person name="Wincker P."/>
            <person name="Chourrout D."/>
        </authorList>
    </citation>
    <scope>NUCLEOTIDE SEQUENCE [LARGE SCALE GENOMIC DNA]</scope>
</reference>
<sequence length="284" mass="30974">MKIATAFLASALAQDVVTTTSDLGLLERGKKKKAAKYAATSTDATDTTVYTTTTSGGYNDPYAPDGGSNGGGSASYGDPHFHVEGLSADQPDICFDYNLEPGQEMILIDHPSFRVGGELFKPNEEEKGIYFQNLKITTHGRNSLHIDAAGWKFESRITAEPEFDWFTGAMKYGDFITFDYQKLPKGYKMSFVTLGGGPTFLIEIGSTHGNVNFKLIEHSFADETSTDGVLGRFLRSGAYEVITSDGETGTLVANGETYDVSFHQHARNKNCWVLKDADIKKILG</sequence>
<feature type="region of interest" description="Disordered" evidence="1">
    <location>
        <begin position="54"/>
        <end position="76"/>
    </location>
</feature>
<evidence type="ECO:0000313" key="2">
    <source>
        <dbReference type="EMBL" id="CBY37585.1"/>
    </source>
</evidence>
<dbReference type="Proteomes" id="UP000011014">
    <property type="component" value="Unassembled WGS sequence"/>
</dbReference>
<feature type="compositionally biased region" description="Low complexity" evidence="1">
    <location>
        <begin position="54"/>
        <end position="66"/>
    </location>
</feature>